<dbReference type="STRING" id="392015.SAMN05421543_12327"/>
<keyword evidence="2" id="KW-1185">Reference proteome</keyword>
<dbReference type="RefSeq" id="WP_074955554.1">
    <property type="nucleotide sequence ID" value="NZ_FPBV01000023.1"/>
</dbReference>
<dbReference type="AlphaFoldDB" id="A0A1I7L269"/>
<evidence type="ECO:0000313" key="2">
    <source>
        <dbReference type="Proteomes" id="UP000183508"/>
    </source>
</evidence>
<sequence>MSHKLNIKKRIFILSIIGVCAVGSVLAALLTVNRGQTAIAAPASTEAQKHAEPVYTTPQTKLPQAVSDHLSSYQSRLKTVSSLPLTQANDAAGKPRSIEGDNVLFINPSLGYAVKQFTQVWPQLTKKPVVVWTNTTPELAKKEWAALGYHGDPLPDAVNLYSTASIPVPDAYHRDGKAWTEMPGILRDSETDKWQHFFK</sequence>
<accession>A0A1I7L269</accession>
<reference evidence="2" key="1">
    <citation type="submission" date="2016-10" db="EMBL/GenBank/DDBJ databases">
        <authorList>
            <person name="Varghese N."/>
        </authorList>
    </citation>
    <scope>NUCLEOTIDE SEQUENCE [LARGE SCALE GENOMIC DNA]</scope>
    <source>
        <strain evidence="2">DSM 17980</strain>
    </source>
</reference>
<dbReference type="OrthoDB" id="2375356at2"/>
<dbReference type="EMBL" id="FPBV01000023">
    <property type="protein sequence ID" value="SFV03735.1"/>
    <property type="molecule type" value="Genomic_DNA"/>
</dbReference>
<organism evidence="1 2">
    <name type="scientific">Alicyclobacillus macrosporangiidus</name>
    <dbReference type="NCBI Taxonomy" id="392015"/>
    <lineage>
        <taxon>Bacteria</taxon>
        <taxon>Bacillati</taxon>
        <taxon>Bacillota</taxon>
        <taxon>Bacilli</taxon>
        <taxon>Bacillales</taxon>
        <taxon>Alicyclobacillaceae</taxon>
        <taxon>Alicyclobacillus</taxon>
    </lineage>
</organism>
<name>A0A1I7L269_9BACL</name>
<proteinExistence type="predicted"/>
<evidence type="ECO:0000313" key="1">
    <source>
        <dbReference type="EMBL" id="SFV03735.1"/>
    </source>
</evidence>
<protein>
    <submittedName>
        <fullName evidence="1">Uncharacterized protein</fullName>
    </submittedName>
</protein>
<gene>
    <name evidence="1" type="ORF">SAMN05421543_12327</name>
</gene>
<dbReference type="Proteomes" id="UP000183508">
    <property type="component" value="Unassembled WGS sequence"/>
</dbReference>